<organism evidence="1">
    <name type="scientific">Aspergillus niger</name>
    <dbReference type="NCBI Taxonomy" id="5061"/>
    <lineage>
        <taxon>Eukaryota</taxon>
        <taxon>Fungi</taxon>
        <taxon>Dikarya</taxon>
        <taxon>Ascomycota</taxon>
        <taxon>Pezizomycotina</taxon>
        <taxon>Eurotiomycetes</taxon>
        <taxon>Eurotiomycetidae</taxon>
        <taxon>Eurotiales</taxon>
        <taxon>Aspergillaceae</taxon>
        <taxon>Aspergillus</taxon>
        <taxon>Aspergillus subgen. Circumdati</taxon>
    </lineage>
</organism>
<dbReference type="InterPro" id="IPR025213">
    <property type="entry name" value="Sim4_Fta2"/>
</dbReference>
<dbReference type="RefSeq" id="XP_059605631.1">
    <property type="nucleotide sequence ID" value="XM_059745682.1"/>
</dbReference>
<gene>
    <name evidence="1" type="ORF">An18g02790</name>
</gene>
<reference evidence="1" key="2">
    <citation type="submission" date="2025-08" db="UniProtKB">
        <authorList>
            <consortium name="RefSeq"/>
        </authorList>
    </citation>
    <scope>IDENTIFICATION</scope>
</reference>
<proteinExistence type="predicted"/>
<name>A0AAJ8E3T0_ASPNG</name>
<dbReference type="VEuPathDB" id="FungiDB:An18g02790"/>
<sequence>MGCRSKYLPLAYPIKGLKSENGKQAQPYQLLVNLFLLRRFAGYADEFVKPVFINKGQQGFIFRFEHNKRDLCLKLFYDYQAPYTVQERTLAFICPFACESRAFARLCDLHENGHWAVQCHGWMYLTDSQLQQLQRVSGRERHDPNWNNARWAIVKDFIAEDPLSRQDEGFQQIVSNFAIPRRGRLMPQDVKKANYRGSLIVDLGSTFTFPFYRSYASLYEFNAVYKSLDEYGLPDWDY</sequence>
<evidence type="ECO:0000313" key="1">
    <source>
        <dbReference type="RefSeq" id="XP_059605631.1"/>
    </source>
</evidence>
<dbReference type="GeneID" id="84593681"/>
<accession>A0AAJ8E3T0</accession>
<reference evidence="1" key="1">
    <citation type="submission" date="2025-02" db="EMBL/GenBank/DDBJ databases">
        <authorList>
            <consortium name="NCBI Genome Project"/>
        </authorList>
    </citation>
    <scope>NUCLEOTIDE SEQUENCE</scope>
</reference>
<dbReference type="AlphaFoldDB" id="A0AAJ8E3T0"/>
<protein>
    <submittedName>
        <fullName evidence="1">Uncharacterized protein</fullName>
    </submittedName>
</protein>
<dbReference type="KEGG" id="ang:An18g02790"/>
<dbReference type="Pfam" id="PF13095">
    <property type="entry name" value="FTA2"/>
    <property type="match status" value="1"/>
</dbReference>